<dbReference type="Proteomes" id="UP000286806">
    <property type="component" value="Unassembled WGS sequence"/>
</dbReference>
<organism evidence="2 3">
    <name type="scientific">Sulfuriferula multivorans</name>
    <dbReference type="NCBI Taxonomy" id="1559896"/>
    <lineage>
        <taxon>Bacteria</taxon>
        <taxon>Pseudomonadati</taxon>
        <taxon>Pseudomonadota</taxon>
        <taxon>Betaproteobacteria</taxon>
        <taxon>Nitrosomonadales</taxon>
        <taxon>Sulfuricellaceae</taxon>
        <taxon>Sulfuriferula</taxon>
    </lineage>
</organism>
<accession>A0A401JF00</accession>
<sequence length="714" mass="76698">MGSSSSSQVVGYKYYLGMHQVYCHGPVDEVSKIRVGEKTVWTGSVTANQQITIAAEDAFGGTKKEGGVSGAVDIAFGAVGQPVNDYLASKLTGTPVPAFRGVLSLVLRQVYLAAMNPYIKPWAIFAKRVPRQWYPAKAEISGNANPAHIIYDVLTNSQYGMGYNAADLDLASFTSVADTLFAENFGLSILWEGQQSIEDFIGDILQHIDASLYVKTTTGLFTLKLARNDYLVSSLPILSGNNVIRVDRFSQALPGELTGEVVLKYHDRDAGKDASVSVQDIAVIQMQGGQVVSVTRDFKGIPDGTLAAAVAARELSTLSTPLIRASLICNRTVWGLNLGDVFRLQWAPYGVTDIVMRIASIDYGDLTDGQIRIECVQDIFSAAHAVFAAPQPSSWTSPSSAPAACPQRILFEVPYWTLVREVIGQFPSLFADLDPLSGLVGASGTRPSGDAYNYELWDRTGAVAYGKKANGSFCPTAVLANSIGVTDTIINIINPTALGDVQIDKWAILGGEMLKVKAVGTSTVTFARGVLDTVPIAHSAGEIIYFADSRNAIDKTEWSSGEIVNIKLLPTTSLGTLAEAAAPADSITLNARYIRPYPPGKLLINGVAYPATIVGQLTVDWAHRDRLQQTAYLVEQSEVSIGPEAGTTYTLRIYGDGGTLKRTVTALAGTTYTYLTTDEQTDNGGIVNTSLRIELEAVRAGYVSWTKHNVSFSR</sequence>
<comment type="caution">
    <text evidence="2">The sequence shown here is derived from an EMBL/GenBank/DDBJ whole genome shotgun (WGS) entry which is preliminary data.</text>
</comment>
<dbReference type="EMBL" id="BGOW01000017">
    <property type="protein sequence ID" value="GBL46207.1"/>
    <property type="molecule type" value="Genomic_DNA"/>
</dbReference>
<reference evidence="2 3" key="1">
    <citation type="journal article" date="2019" name="Front. Microbiol.">
        <title>Genomes of Neutrophilic Sulfur-Oxidizing Chemolithoautotrophs Representing 9 Proteobacterial Species From 8 Genera.</title>
        <authorList>
            <person name="Watanabe T."/>
            <person name="Kojima H."/>
            <person name="Umezawa K."/>
            <person name="Hori C."/>
            <person name="Takasuka T.E."/>
            <person name="Kato Y."/>
            <person name="Fukui M."/>
        </authorList>
    </citation>
    <scope>NUCLEOTIDE SEQUENCE [LARGE SCALE GENOMIC DNA]</scope>
    <source>
        <strain evidence="2 3">TTN</strain>
    </source>
</reference>
<feature type="domain" description="Tip attachment protein J" evidence="1">
    <location>
        <begin position="193"/>
        <end position="362"/>
    </location>
</feature>
<dbReference type="RefSeq" id="WP_124704997.1">
    <property type="nucleotide sequence ID" value="NZ_BGOW01000017.1"/>
</dbReference>
<dbReference type="OrthoDB" id="5917852at2"/>
<evidence type="ECO:0000313" key="2">
    <source>
        <dbReference type="EMBL" id="GBL46207.1"/>
    </source>
</evidence>
<protein>
    <submittedName>
        <fullName evidence="2">Phage protein</fullName>
    </submittedName>
</protein>
<gene>
    <name evidence="2" type="ORF">SFMTTN_2020</name>
</gene>
<dbReference type="AlphaFoldDB" id="A0A401JF00"/>
<dbReference type="Pfam" id="PF13550">
    <property type="entry name" value="Phage-tail_3"/>
    <property type="match status" value="1"/>
</dbReference>
<proteinExistence type="predicted"/>
<evidence type="ECO:0000313" key="3">
    <source>
        <dbReference type="Proteomes" id="UP000286806"/>
    </source>
</evidence>
<dbReference type="InterPro" id="IPR032876">
    <property type="entry name" value="J_dom"/>
</dbReference>
<evidence type="ECO:0000259" key="1">
    <source>
        <dbReference type="Pfam" id="PF13550"/>
    </source>
</evidence>
<name>A0A401JF00_9PROT</name>
<keyword evidence="3" id="KW-1185">Reference proteome</keyword>